<comment type="caution">
    <text evidence="3">The sequence shown here is derived from an EMBL/GenBank/DDBJ whole genome shotgun (WGS) entry which is preliminary data.</text>
</comment>
<evidence type="ECO:0000256" key="2">
    <source>
        <dbReference type="SAM" id="SignalP"/>
    </source>
</evidence>
<feature type="compositionally biased region" description="Polar residues" evidence="1">
    <location>
        <begin position="258"/>
        <end position="267"/>
    </location>
</feature>
<name>A0ABN1HBP4_9ACTN</name>
<dbReference type="RefSeq" id="WP_344609395.1">
    <property type="nucleotide sequence ID" value="NZ_BAAAHE010000052.1"/>
</dbReference>
<dbReference type="EMBL" id="BAAAHE010000052">
    <property type="protein sequence ID" value="GAA0637125.1"/>
    <property type="molecule type" value="Genomic_DNA"/>
</dbReference>
<evidence type="ECO:0008006" key="5">
    <source>
        <dbReference type="Google" id="ProtNLM"/>
    </source>
</evidence>
<proteinExistence type="predicted"/>
<evidence type="ECO:0000313" key="4">
    <source>
        <dbReference type="Proteomes" id="UP001500957"/>
    </source>
</evidence>
<feature type="signal peptide" evidence="2">
    <location>
        <begin position="1"/>
        <end position="25"/>
    </location>
</feature>
<keyword evidence="2" id="KW-0732">Signal</keyword>
<keyword evidence="4" id="KW-1185">Reference proteome</keyword>
<feature type="chain" id="PRO_5046923573" description="DUF5666 domain-containing protein" evidence="2">
    <location>
        <begin position="26"/>
        <end position="267"/>
    </location>
</feature>
<accession>A0ABN1HBP4</accession>
<evidence type="ECO:0000256" key="1">
    <source>
        <dbReference type="SAM" id="MobiDB-lite"/>
    </source>
</evidence>
<evidence type="ECO:0000313" key="3">
    <source>
        <dbReference type="EMBL" id="GAA0637125.1"/>
    </source>
</evidence>
<sequence length="267" mass="27034">MKIPTSLTVGLAAVALVAGGGAAIAAGQPSTDTAGSADTTATAEATAEATATPGKRVHGFGGLLHSESVVSDGKGGYVTRLTQIGTVESVDADRLTVVSEDGYKRSWARNSDTAVGGAGWSVTKNDDGSWTVKKDTGELATGDEVMVAGTLAKGADTATADRITTVPKAGAIPGTILKRLDGDLGGRPGGLTDLRDRLKQRFEGGPGLGSGFEDRGEVRRFEMRTPDRSRAPQAVPAPGTAEAPDRAPSSGAVPAEPSWSTSPASFT</sequence>
<feature type="region of interest" description="Disordered" evidence="1">
    <location>
        <begin position="201"/>
        <end position="267"/>
    </location>
</feature>
<feature type="compositionally biased region" description="Basic and acidic residues" evidence="1">
    <location>
        <begin position="212"/>
        <end position="230"/>
    </location>
</feature>
<reference evidence="3 4" key="1">
    <citation type="journal article" date="2019" name="Int. J. Syst. Evol. Microbiol.">
        <title>The Global Catalogue of Microorganisms (GCM) 10K type strain sequencing project: providing services to taxonomists for standard genome sequencing and annotation.</title>
        <authorList>
            <consortium name="The Broad Institute Genomics Platform"/>
            <consortium name="The Broad Institute Genome Sequencing Center for Infectious Disease"/>
            <person name="Wu L."/>
            <person name="Ma J."/>
        </authorList>
    </citation>
    <scope>NUCLEOTIDE SEQUENCE [LARGE SCALE GENOMIC DNA]</scope>
    <source>
        <strain evidence="3 4">JCM 10671</strain>
    </source>
</reference>
<dbReference type="Proteomes" id="UP001500957">
    <property type="component" value="Unassembled WGS sequence"/>
</dbReference>
<organism evidence="3 4">
    <name type="scientific">Sporichthya brevicatena</name>
    <dbReference type="NCBI Taxonomy" id="171442"/>
    <lineage>
        <taxon>Bacteria</taxon>
        <taxon>Bacillati</taxon>
        <taxon>Actinomycetota</taxon>
        <taxon>Actinomycetes</taxon>
        <taxon>Sporichthyales</taxon>
        <taxon>Sporichthyaceae</taxon>
        <taxon>Sporichthya</taxon>
    </lineage>
</organism>
<protein>
    <recommendedName>
        <fullName evidence="5">DUF5666 domain-containing protein</fullName>
    </recommendedName>
</protein>
<gene>
    <name evidence="3" type="ORF">GCM10009547_46800</name>
</gene>